<name>A0ACD5AI32_9ACTN</name>
<sequence length="471" mass="52091">MAKTPVLTPQAEDFPRWYQDLISKAELADNGPVRGTMVIRPYGYGLWERMQQDMDARIKETGTQNAYFPLLIPQSYLTKEADHVEGFAPELAVVTHGGGKELEEPAVVRPTSEMIVNASFAKWVQSYRDLPLLINQWANVVRWELRPRLFLRTTEFLWQEGHTAHATYEEARDFAARIHRHVYADFMENVLAMDVVLGRKTPKERFAGAINTLTLEGMMGDGKALQMGTSHELGQNFAKAFHTQYLSKDGKQELVWQTSWGSTTRMIGALVMMHGDDHGLRVPPRLAPVQVVVLAIKGDEAVLAKVREIGDALKAAGIRVRVDDRTDTPFGRRAVDWELKGVPVRVEVGPRDLENDTAMLARRIPGGKTSVAIGALTEVLPKILEEDQALLLAQARERRELRTSDVTTVDDAVEATAAGGWARIPWSDLGETGENALAEHGVSVRCLLAADGSVPDSDDAPGNVAVVARAY</sequence>
<organism evidence="1 2">
    <name type="scientific">Streptomyces citrinus</name>
    <dbReference type="NCBI Taxonomy" id="3118173"/>
    <lineage>
        <taxon>Bacteria</taxon>
        <taxon>Bacillati</taxon>
        <taxon>Actinomycetota</taxon>
        <taxon>Actinomycetes</taxon>
        <taxon>Kitasatosporales</taxon>
        <taxon>Streptomycetaceae</taxon>
        <taxon>Streptomyces</taxon>
    </lineage>
</organism>
<evidence type="ECO:0000313" key="1">
    <source>
        <dbReference type="EMBL" id="WWQ66905.1"/>
    </source>
</evidence>
<gene>
    <name evidence="1" type="primary">proS</name>
    <name evidence="1" type="ORF">V2W30_28625</name>
</gene>
<keyword evidence="1" id="KW-0436">Ligase</keyword>
<dbReference type="EMBL" id="CP146022">
    <property type="protein sequence ID" value="WWQ66905.1"/>
    <property type="molecule type" value="Genomic_DNA"/>
</dbReference>
<dbReference type="EC" id="6.1.1.15" evidence="1"/>
<dbReference type="Proteomes" id="UP001432251">
    <property type="component" value="Chromosome"/>
</dbReference>
<keyword evidence="2" id="KW-1185">Reference proteome</keyword>
<accession>A0ACD5AI32</accession>
<protein>
    <submittedName>
        <fullName evidence="1">Proline--tRNA ligase</fullName>
        <ecNumber evidence="1">6.1.1.15</ecNumber>
    </submittedName>
</protein>
<reference evidence="1" key="1">
    <citation type="journal article" date="2025" name="Int. J. Syst. Evol. Microbiol.">
        <title>Streptomyces citrinus sp. nov., with yellow diffusible pigment.</title>
        <authorList>
            <person name="He Y."/>
            <person name="Yang E."/>
            <person name="Xu J."/>
            <person name="Sun Y."/>
            <person name="Sun L."/>
        </authorList>
    </citation>
    <scope>NUCLEOTIDE SEQUENCE</scope>
    <source>
        <strain evidence="1">Q6</strain>
    </source>
</reference>
<evidence type="ECO:0000313" key="2">
    <source>
        <dbReference type="Proteomes" id="UP001432251"/>
    </source>
</evidence>
<proteinExistence type="predicted"/>